<dbReference type="Pfam" id="PF00158">
    <property type="entry name" value="Sigma54_activat"/>
    <property type="match status" value="1"/>
</dbReference>
<evidence type="ECO:0000256" key="2">
    <source>
        <dbReference type="ARBA" id="ARBA00022840"/>
    </source>
</evidence>
<dbReference type="SUPFAM" id="SSF55785">
    <property type="entry name" value="PYP-like sensor domain (PAS domain)"/>
    <property type="match status" value="1"/>
</dbReference>
<keyword evidence="1" id="KW-0547">Nucleotide-binding</keyword>
<dbReference type="InterPro" id="IPR035965">
    <property type="entry name" value="PAS-like_dom_sf"/>
</dbReference>
<evidence type="ECO:0000313" key="9">
    <source>
        <dbReference type="Proteomes" id="UP000037540"/>
    </source>
</evidence>
<dbReference type="InterPro" id="IPR003593">
    <property type="entry name" value="AAA+_ATPase"/>
</dbReference>
<organism evidence="8 9">
    <name type="scientific">Clostridium botulinum</name>
    <dbReference type="NCBI Taxonomy" id="1491"/>
    <lineage>
        <taxon>Bacteria</taxon>
        <taxon>Bacillati</taxon>
        <taxon>Bacillota</taxon>
        <taxon>Clostridia</taxon>
        <taxon>Eubacteriales</taxon>
        <taxon>Clostridiaceae</taxon>
        <taxon>Clostridium</taxon>
    </lineage>
</organism>
<dbReference type="GO" id="GO:0006355">
    <property type="term" value="P:regulation of DNA-templated transcription"/>
    <property type="evidence" value="ECO:0007669"/>
    <property type="project" value="InterPro"/>
</dbReference>
<keyword evidence="2" id="KW-0067">ATP-binding</keyword>
<evidence type="ECO:0000256" key="5">
    <source>
        <dbReference type="ARBA" id="ARBA00023163"/>
    </source>
</evidence>
<accession>A0A9Q1V165</accession>
<feature type="domain" description="PAS" evidence="7">
    <location>
        <begin position="71"/>
        <end position="116"/>
    </location>
</feature>
<dbReference type="Gene3D" id="3.40.50.300">
    <property type="entry name" value="P-loop containing nucleotide triphosphate hydrolases"/>
    <property type="match status" value="1"/>
</dbReference>
<evidence type="ECO:0000256" key="1">
    <source>
        <dbReference type="ARBA" id="ARBA00022741"/>
    </source>
</evidence>
<dbReference type="PROSITE" id="PS00688">
    <property type="entry name" value="SIGMA54_INTERACT_3"/>
    <property type="match status" value="1"/>
</dbReference>
<dbReference type="Pfam" id="PF25601">
    <property type="entry name" value="AAA_lid_14"/>
    <property type="match status" value="1"/>
</dbReference>
<dbReference type="Gene3D" id="1.10.10.60">
    <property type="entry name" value="Homeodomain-like"/>
    <property type="match status" value="1"/>
</dbReference>
<dbReference type="InterPro" id="IPR013767">
    <property type="entry name" value="PAS_fold"/>
</dbReference>
<dbReference type="SUPFAM" id="SSF52540">
    <property type="entry name" value="P-loop containing nucleoside triphosphate hydrolases"/>
    <property type="match status" value="1"/>
</dbReference>
<dbReference type="InterPro" id="IPR002078">
    <property type="entry name" value="Sigma_54_int"/>
</dbReference>
<dbReference type="InterPro" id="IPR025944">
    <property type="entry name" value="Sigma_54_int_dom_CS"/>
</dbReference>
<dbReference type="PROSITE" id="PS50045">
    <property type="entry name" value="SIGMA54_INTERACT_4"/>
    <property type="match status" value="1"/>
</dbReference>
<dbReference type="PANTHER" id="PTHR32071:SF57">
    <property type="entry name" value="C4-DICARBOXYLATE TRANSPORT TRANSCRIPTIONAL REGULATORY PROTEIN DCTD"/>
    <property type="match status" value="1"/>
</dbReference>
<dbReference type="GO" id="GO:0003677">
    <property type="term" value="F:DNA binding"/>
    <property type="evidence" value="ECO:0007669"/>
    <property type="project" value="UniProtKB-KW"/>
</dbReference>
<comment type="caution">
    <text evidence="8">The sequence shown here is derived from an EMBL/GenBank/DDBJ whole genome shotgun (WGS) entry which is preliminary data.</text>
</comment>
<dbReference type="PANTHER" id="PTHR32071">
    <property type="entry name" value="TRANSCRIPTIONAL REGULATORY PROTEIN"/>
    <property type="match status" value="1"/>
</dbReference>
<dbReference type="AlphaFoldDB" id="A0A9Q1V165"/>
<dbReference type="InterPro" id="IPR058031">
    <property type="entry name" value="AAA_lid_NorR"/>
</dbReference>
<feature type="domain" description="Sigma-54 factor interaction" evidence="6">
    <location>
        <begin position="209"/>
        <end position="438"/>
    </location>
</feature>
<dbReference type="InterPro" id="IPR000014">
    <property type="entry name" value="PAS"/>
</dbReference>
<dbReference type="RefSeq" id="WP_019278166.1">
    <property type="nucleotide sequence ID" value="NZ_LGVO01000054.1"/>
</dbReference>
<evidence type="ECO:0000256" key="4">
    <source>
        <dbReference type="ARBA" id="ARBA00023125"/>
    </source>
</evidence>
<dbReference type="InterPro" id="IPR027417">
    <property type="entry name" value="P-loop_NTPase"/>
</dbReference>
<keyword evidence="3" id="KW-0805">Transcription regulation</keyword>
<dbReference type="GO" id="GO:0005524">
    <property type="term" value="F:ATP binding"/>
    <property type="evidence" value="ECO:0007669"/>
    <property type="project" value="UniProtKB-KW"/>
</dbReference>
<dbReference type="CDD" id="cd00130">
    <property type="entry name" value="PAS"/>
    <property type="match status" value="1"/>
</dbReference>
<keyword evidence="5" id="KW-0804">Transcription</keyword>
<dbReference type="CDD" id="cd00009">
    <property type="entry name" value="AAA"/>
    <property type="match status" value="1"/>
</dbReference>
<gene>
    <name evidence="8" type="ORF">ADU74_02065</name>
</gene>
<evidence type="ECO:0000259" key="7">
    <source>
        <dbReference type="PROSITE" id="PS50112"/>
    </source>
</evidence>
<reference evidence="8 9" key="1">
    <citation type="submission" date="2015-07" db="EMBL/GenBank/DDBJ databases">
        <title>Draft genome sequences of 17 French Clostridium botulinum group III.</title>
        <authorList>
            <person name="Woudstra C."/>
            <person name="Le Marechal C."/>
            <person name="Souillard R."/>
            <person name="Bayon-Auboyer M.-H."/>
            <person name="Dessouter D."/>
            <person name="Fach P."/>
        </authorList>
    </citation>
    <scope>NUCLEOTIDE SEQUENCE [LARGE SCALE GENOMIC DNA]</scope>
    <source>
        <strain evidence="8 9">12LNRI-CD</strain>
    </source>
</reference>
<dbReference type="InterPro" id="IPR025943">
    <property type="entry name" value="Sigma_54_int_dom_ATP-bd_2"/>
</dbReference>
<dbReference type="NCBIfam" id="TIGR00229">
    <property type="entry name" value="sensory_box"/>
    <property type="match status" value="1"/>
</dbReference>
<evidence type="ECO:0000313" key="8">
    <source>
        <dbReference type="EMBL" id="KOA90073.1"/>
    </source>
</evidence>
<dbReference type="EMBL" id="LGVR01000006">
    <property type="protein sequence ID" value="KOA90073.1"/>
    <property type="molecule type" value="Genomic_DNA"/>
</dbReference>
<dbReference type="FunFam" id="3.40.50.300:FF:000006">
    <property type="entry name" value="DNA-binding transcriptional regulator NtrC"/>
    <property type="match status" value="1"/>
</dbReference>
<sequence length="519" mass="59316">MNNFDLLVSNIILTDKKGTIMDCNDFAKSLLKKNNIISMNIHDFDSILKNYKIKLSSFNDKNLYIITENNSKNFFDTIIRNSFDEIFVTDKNGIAIFCNNAFEKHYGIPKNEIIGKHVSYVCDNGYVDKILIDVVMETKKPITYEQKTKVGRTILNTSTPILDENGEIIYIMENCRDITNDNVLRDNIPKIKISQTKQQNNKTLNTKSIEFKSPQMRSIYTTLERFASKNINILILGKSGTGKSSLAKIIHEKSPRNHGPFVTINCSTIPESLIESELFGYTKGSFTGASSKGKLGLVQIANGGTLFLDEIGELPLKMQSKLLELVQEKTYLPLGGIKPKYVDTRIIAATNQNISKLISENKFREDLYYRLAVATISIPPLNQRTDDVYTLINYYLHYFNNKHQCNIKISKEAMNILLDYSWPGNIRELEHMIEFLIINSINSNITLEDLPPTILENCKITRITQEKTCNKFSYKKKLEISQQKIIQEAYSIYNSSYKLAKALQVSQTTANRLINKYCK</sequence>
<keyword evidence="4" id="KW-0238">DNA-binding</keyword>
<dbReference type="SMART" id="SM00382">
    <property type="entry name" value="AAA"/>
    <property type="match status" value="1"/>
</dbReference>
<dbReference type="Gene3D" id="1.10.8.60">
    <property type="match status" value="1"/>
</dbReference>
<evidence type="ECO:0000259" key="6">
    <source>
        <dbReference type="PROSITE" id="PS50045"/>
    </source>
</evidence>
<dbReference type="Gene3D" id="3.30.450.20">
    <property type="entry name" value="PAS domain"/>
    <property type="match status" value="1"/>
</dbReference>
<name>A0A9Q1V165_CLOBO</name>
<protein>
    <submittedName>
        <fullName evidence="8">ATPase AAA</fullName>
    </submittedName>
</protein>
<dbReference type="SMART" id="SM00091">
    <property type="entry name" value="PAS"/>
    <property type="match status" value="1"/>
</dbReference>
<dbReference type="PROSITE" id="PS00676">
    <property type="entry name" value="SIGMA54_INTERACT_2"/>
    <property type="match status" value="1"/>
</dbReference>
<dbReference type="Proteomes" id="UP000037540">
    <property type="component" value="Unassembled WGS sequence"/>
</dbReference>
<evidence type="ECO:0000256" key="3">
    <source>
        <dbReference type="ARBA" id="ARBA00023015"/>
    </source>
</evidence>
<proteinExistence type="predicted"/>
<dbReference type="OrthoDB" id="9803970at2"/>
<dbReference type="Pfam" id="PF00989">
    <property type="entry name" value="PAS"/>
    <property type="match status" value="1"/>
</dbReference>
<dbReference type="PROSITE" id="PS50112">
    <property type="entry name" value="PAS"/>
    <property type="match status" value="1"/>
</dbReference>